<proteinExistence type="predicted"/>
<dbReference type="Pfam" id="PF20147">
    <property type="entry name" value="Crinkler"/>
    <property type="match status" value="1"/>
</dbReference>
<dbReference type="AlphaFoldDB" id="A0A397SQW9"/>
<dbReference type="InterPro" id="IPR043504">
    <property type="entry name" value="Peptidase_S1_PA_chymotrypsin"/>
</dbReference>
<evidence type="ECO:0000313" key="5">
    <source>
        <dbReference type="EMBL" id="RIA85054.1"/>
    </source>
</evidence>
<keyword evidence="6" id="KW-1185">Reference proteome</keyword>
<comment type="subcellular location">
    <subcellularLocation>
        <location evidence="1">Host cell</location>
    </subcellularLocation>
    <subcellularLocation>
        <location evidence="2">Secreted</location>
    </subcellularLocation>
</comment>
<dbReference type="SUPFAM" id="SSF50494">
    <property type="entry name" value="Trypsin-like serine proteases"/>
    <property type="match status" value="1"/>
</dbReference>
<dbReference type="Gene3D" id="2.40.10.10">
    <property type="entry name" value="Trypsin-like serine proteases"/>
    <property type="match status" value="1"/>
</dbReference>
<protein>
    <recommendedName>
        <fullName evidence="4">Crinkler effector protein N-terminal domain-containing protein</fullName>
    </recommendedName>
</protein>
<dbReference type="InterPro" id="IPR045379">
    <property type="entry name" value="Crinkler_N"/>
</dbReference>
<evidence type="ECO:0000259" key="4">
    <source>
        <dbReference type="Pfam" id="PF20147"/>
    </source>
</evidence>
<dbReference type="OrthoDB" id="5424209at2759"/>
<reference evidence="5 6" key="1">
    <citation type="submission" date="2018-06" db="EMBL/GenBank/DDBJ databases">
        <title>Comparative genomics reveals the genomic features of Rhizophagus irregularis, R. cerebriforme, R. diaphanum and Gigaspora rosea, and their symbiotic lifestyle signature.</title>
        <authorList>
            <person name="Morin E."/>
            <person name="San Clemente H."/>
            <person name="Chen E.C.H."/>
            <person name="De La Providencia I."/>
            <person name="Hainaut M."/>
            <person name="Kuo A."/>
            <person name="Kohler A."/>
            <person name="Murat C."/>
            <person name="Tang N."/>
            <person name="Roy S."/>
            <person name="Loubradou J."/>
            <person name="Henrissat B."/>
            <person name="Grigoriev I.V."/>
            <person name="Corradi N."/>
            <person name="Roux C."/>
            <person name="Martin F.M."/>
        </authorList>
    </citation>
    <scope>NUCLEOTIDE SEQUENCE [LARGE SCALE GENOMIC DNA]</scope>
    <source>
        <strain evidence="5 6">DAOM 227022</strain>
    </source>
</reference>
<dbReference type="GO" id="GO:0005576">
    <property type="term" value="C:extracellular region"/>
    <property type="evidence" value="ECO:0007669"/>
    <property type="project" value="UniProtKB-SubCell"/>
</dbReference>
<sequence>MKKNHEFTIVTNTANSVRKFKKDIKEKIKEAGNDIFNDTEADHLMLWQVWIDNSDKDKILGLTLDTKSKNIKKLEGIIGDYWAEQPCKESTHVIVKLNSLMISSQKSPDDLRKQYIGNKTIDPTKEEAENLGEREIFPILDPGRSKFLDKIKDEFWKKFKKNVPFSSVCEALVDDKEVIVVFIDPLEETSFQLPAKFKGFPVFICYEAFELHHRSFRKDLMPGISIGNGSDIQPNASTLRVLFQNTAELDKFFILTVKHGVGKEGDSVVQPGMLEKVNTFPSCAKVTKYNFTGADGHRHYLDYAFCETEKDREIPKIPNMPIGINIQIHSIKTSISNKDDYLYVKKVGRTTYLTEGLVKDKLEPFRPPTIKKKNRKKSEERPERFALRVYGINKQAFGEHGDSGSPVFDDDGKLWGIYVGGFKRVSYVVPIHFILDDVQRKFNDVIFTLSKPEPEDKSFTGQE</sequence>
<evidence type="ECO:0000313" key="6">
    <source>
        <dbReference type="Proteomes" id="UP000265703"/>
    </source>
</evidence>
<dbReference type="GO" id="GO:0043657">
    <property type="term" value="C:host cell"/>
    <property type="evidence" value="ECO:0007669"/>
    <property type="project" value="UniProtKB-SubCell"/>
</dbReference>
<dbReference type="EMBL" id="QKYT01000450">
    <property type="protein sequence ID" value="RIA85054.1"/>
    <property type="molecule type" value="Genomic_DNA"/>
</dbReference>
<accession>A0A397SQW9</accession>
<evidence type="ECO:0000256" key="3">
    <source>
        <dbReference type="ARBA" id="ARBA00022525"/>
    </source>
</evidence>
<comment type="caution">
    <text evidence="5">The sequence shown here is derived from an EMBL/GenBank/DDBJ whole genome shotgun (WGS) entry which is preliminary data.</text>
</comment>
<organism evidence="5 6">
    <name type="scientific">Glomus cerebriforme</name>
    <dbReference type="NCBI Taxonomy" id="658196"/>
    <lineage>
        <taxon>Eukaryota</taxon>
        <taxon>Fungi</taxon>
        <taxon>Fungi incertae sedis</taxon>
        <taxon>Mucoromycota</taxon>
        <taxon>Glomeromycotina</taxon>
        <taxon>Glomeromycetes</taxon>
        <taxon>Glomerales</taxon>
        <taxon>Glomeraceae</taxon>
        <taxon>Glomus</taxon>
    </lineage>
</organism>
<gene>
    <name evidence="5" type="ORF">C1645_858299</name>
</gene>
<evidence type="ECO:0000256" key="1">
    <source>
        <dbReference type="ARBA" id="ARBA00004340"/>
    </source>
</evidence>
<name>A0A397SQW9_9GLOM</name>
<dbReference type="InterPro" id="IPR009003">
    <property type="entry name" value="Peptidase_S1_PA"/>
</dbReference>
<dbReference type="Proteomes" id="UP000265703">
    <property type="component" value="Unassembled WGS sequence"/>
</dbReference>
<feature type="domain" description="Crinkler effector protein N-terminal" evidence="4">
    <location>
        <begin position="5"/>
        <end position="96"/>
    </location>
</feature>
<keyword evidence="3" id="KW-0964">Secreted</keyword>
<evidence type="ECO:0000256" key="2">
    <source>
        <dbReference type="ARBA" id="ARBA00004613"/>
    </source>
</evidence>